<proteinExistence type="inferred from homology"/>
<evidence type="ECO:0000313" key="6">
    <source>
        <dbReference type="Proteomes" id="UP000184139"/>
    </source>
</evidence>
<dbReference type="PROSITE" id="PS01276">
    <property type="entry name" value="PEPTIDASE_U32"/>
    <property type="match status" value="1"/>
</dbReference>
<dbReference type="PANTHER" id="PTHR30217:SF6">
    <property type="entry name" value="TRNA HYDROXYLATION PROTEIN P"/>
    <property type="match status" value="1"/>
</dbReference>
<dbReference type="STRING" id="1121409.SAMN02745124_03173"/>
<dbReference type="Pfam" id="PF01136">
    <property type="entry name" value="Peptidase_U32"/>
    <property type="match status" value="1"/>
</dbReference>
<evidence type="ECO:0000259" key="4">
    <source>
        <dbReference type="Pfam" id="PF16325"/>
    </source>
</evidence>
<dbReference type="GO" id="GO:0008233">
    <property type="term" value="F:peptidase activity"/>
    <property type="evidence" value="ECO:0007669"/>
    <property type="project" value="UniProtKB-KW"/>
</dbReference>
<keyword evidence="6" id="KW-1185">Reference proteome</keyword>
<dbReference type="Proteomes" id="UP000184139">
    <property type="component" value="Unassembled WGS sequence"/>
</dbReference>
<keyword evidence="1 5" id="KW-0645">Protease</keyword>
<dbReference type="InterPro" id="IPR001539">
    <property type="entry name" value="Peptidase_U32"/>
</dbReference>
<keyword evidence="2" id="KW-0378">Hydrolase</keyword>
<dbReference type="GO" id="GO:0006508">
    <property type="term" value="P:proteolysis"/>
    <property type="evidence" value="ECO:0007669"/>
    <property type="project" value="UniProtKB-KW"/>
</dbReference>
<protein>
    <submittedName>
        <fullName evidence="5">Putative protease</fullName>
    </submittedName>
</protein>
<dbReference type="RefSeq" id="WP_073377545.1">
    <property type="nucleotide sequence ID" value="NZ_FQXS01000021.1"/>
</dbReference>
<gene>
    <name evidence="5" type="ORF">SAMN02745124_03173</name>
</gene>
<accession>A0A1M5XLI9</accession>
<dbReference type="InterPro" id="IPR051454">
    <property type="entry name" value="RNA/ubiquinone_mod_enzymes"/>
</dbReference>
<evidence type="ECO:0000313" key="5">
    <source>
        <dbReference type="EMBL" id="SHI00715.1"/>
    </source>
</evidence>
<dbReference type="InterPro" id="IPR032525">
    <property type="entry name" value="Peptidase_U32_C"/>
</dbReference>
<feature type="domain" description="Peptidase family U32 C-terminal" evidence="4">
    <location>
        <begin position="343"/>
        <end position="410"/>
    </location>
</feature>
<dbReference type="AlphaFoldDB" id="A0A1M5XLI9"/>
<evidence type="ECO:0000256" key="1">
    <source>
        <dbReference type="ARBA" id="ARBA00022670"/>
    </source>
</evidence>
<dbReference type="Gene3D" id="2.40.30.10">
    <property type="entry name" value="Translation factors"/>
    <property type="match status" value="1"/>
</dbReference>
<evidence type="ECO:0000256" key="3">
    <source>
        <dbReference type="ARBA" id="ARBA00038374"/>
    </source>
</evidence>
<dbReference type="EMBL" id="FQXS01000021">
    <property type="protein sequence ID" value="SHI00715.1"/>
    <property type="molecule type" value="Genomic_DNA"/>
</dbReference>
<sequence>MIEKQSKKAGPPVLPELLAPAGSLEKLVIAGHYGADAVYLGGPDYGLRARAGTFDEAGLRQAAALAHLAGVAVYVTVNIIAHNRDFAGLPDYLRLLQEIGVDAAIVADPGIVALAASVAPELPLHLSTQANVTNAAAAEFWQSQGVRRINLARELSLAEIRSIRQRCSAEIEIFVHGALCISYSGRCLLSHYLTGRDANRGQCAQPCRYRYALMEEQRPGQWYPIEEDERGAYIFNAKDLCLLGRLPELVAAGVDSLKIEGRMKSLFYVGSVVRAYRAALDFLRGLDPDDWRRPEEIVLPKELLDEIALTGTRDLTMNFIDEPPGGSDMLYDSSRCVVQSEPVAVVRAVASLPLVEIRNALSVGERIEYMHRNGRNSPATVSALFDERWQPLQRANPGNRVYLSLIEPVPGIAVHSLLRRRLTAPGELATT</sequence>
<dbReference type="Pfam" id="PF16325">
    <property type="entry name" value="Peptidase_U32_C"/>
    <property type="match status" value="1"/>
</dbReference>
<name>A0A1M5XLI9_9BACT</name>
<comment type="similarity">
    <text evidence="3">Belongs to the peptidase U32 family.</text>
</comment>
<reference evidence="5 6" key="1">
    <citation type="submission" date="2016-11" db="EMBL/GenBank/DDBJ databases">
        <authorList>
            <person name="Jaros S."/>
            <person name="Januszkiewicz K."/>
            <person name="Wedrychowicz H."/>
        </authorList>
    </citation>
    <scope>NUCLEOTIDE SEQUENCE [LARGE SCALE GENOMIC DNA]</scope>
    <source>
        <strain evidence="5 6">DSM 9705</strain>
    </source>
</reference>
<dbReference type="OrthoDB" id="9807498at2"/>
<organism evidence="5 6">
    <name type="scientific">Desulfofustis glycolicus DSM 9705</name>
    <dbReference type="NCBI Taxonomy" id="1121409"/>
    <lineage>
        <taxon>Bacteria</taxon>
        <taxon>Pseudomonadati</taxon>
        <taxon>Thermodesulfobacteriota</taxon>
        <taxon>Desulfobulbia</taxon>
        <taxon>Desulfobulbales</taxon>
        <taxon>Desulfocapsaceae</taxon>
        <taxon>Desulfofustis</taxon>
    </lineage>
</organism>
<evidence type="ECO:0000256" key="2">
    <source>
        <dbReference type="ARBA" id="ARBA00022801"/>
    </source>
</evidence>
<dbReference type="PANTHER" id="PTHR30217">
    <property type="entry name" value="PEPTIDASE U32 FAMILY"/>
    <property type="match status" value="1"/>
</dbReference>